<name>A0A7X1KAL9_9SPHN</name>
<proteinExistence type="predicted"/>
<dbReference type="InterPro" id="IPR012337">
    <property type="entry name" value="RNaseH-like_sf"/>
</dbReference>
<gene>
    <name evidence="3" type="ORF">H7F49_00445</name>
</gene>
<dbReference type="NCBIfam" id="NF033580">
    <property type="entry name" value="transpos_IS5_3"/>
    <property type="match status" value="1"/>
</dbReference>
<dbReference type="AlphaFoldDB" id="A0A7X1KAL9"/>
<evidence type="ECO:0000313" key="4">
    <source>
        <dbReference type="Proteomes" id="UP000520156"/>
    </source>
</evidence>
<evidence type="ECO:0000259" key="1">
    <source>
        <dbReference type="Pfam" id="PF01609"/>
    </source>
</evidence>
<dbReference type="Proteomes" id="UP000520156">
    <property type="component" value="Unassembled WGS sequence"/>
</dbReference>
<dbReference type="InterPro" id="IPR025161">
    <property type="entry name" value="IS402-like_dom"/>
</dbReference>
<dbReference type="Pfam" id="PF13340">
    <property type="entry name" value="DUF4096"/>
    <property type="match status" value="1"/>
</dbReference>
<dbReference type="InterPro" id="IPR002559">
    <property type="entry name" value="Transposase_11"/>
</dbReference>
<dbReference type="GO" id="GO:0004803">
    <property type="term" value="F:transposase activity"/>
    <property type="evidence" value="ECO:0007669"/>
    <property type="project" value="InterPro"/>
</dbReference>
<dbReference type="Pfam" id="PF01609">
    <property type="entry name" value="DDE_Tnp_1"/>
    <property type="match status" value="1"/>
</dbReference>
<dbReference type="SUPFAM" id="SSF53098">
    <property type="entry name" value="Ribonuclease H-like"/>
    <property type="match status" value="1"/>
</dbReference>
<evidence type="ECO:0000259" key="2">
    <source>
        <dbReference type="Pfam" id="PF13340"/>
    </source>
</evidence>
<reference evidence="3 4" key="1">
    <citation type="submission" date="2020-08" db="EMBL/GenBank/DDBJ databases">
        <title>The genome sequence of Novosphingobium flavum 4Y4.</title>
        <authorList>
            <person name="Liu Y."/>
        </authorList>
    </citation>
    <scope>NUCLEOTIDE SEQUENCE [LARGE SCALE GENOMIC DNA]</scope>
    <source>
        <strain evidence="3 4">4Y4</strain>
    </source>
</reference>
<dbReference type="GO" id="GO:0006313">
    <property type="term" value="P:DNA transposition"/>
    <property type="evidence" value="ECO:0007669"/>
    <property type="project" value="InterPro"/>
</dbReference>
<dbReference type="PANTHER" id="PTHR46637">
    <property type="entry name" value="TIS1421-TRANSPOSASE PROTEIN A"/>
    <property type="match status" value="1"/>
</dbReference>
<protein>
    <submittedName>
        <fullName evidence="3">IS5 family transposase</fullName>
    </submittedName>
</protein>
<comment type="caution">
    <text evidence="3">The sequence shown here is derived from an EMBL/GenBank/DDBJ whole genome shotgun (WGS) entry which is preliminary data.</text>
</comment>
<sequence length="255" mass="28620">MARYDLSEAEWRLIEPLLPNKPRGVPRVDDRRVINGIFYVLRTGSPWRDLPERYGPYTTVYNRFNRWAKAGVWLRIFETLAAQSPQSLHLIDSSIIRAHQHAAGGKKGGPDHAIGRSRGGLSTKINALVDEQGLPVRIVLSAGQASDKTAVPALIEGLPPAKALIADRGYDAKAIIDLVREAGGEAHIPTQKDRKVQRSIDKTLYRQRNLVERFFCKLKHFRGIATRFAKLARNFLAAVMLASTRLWTRAYESTT</sequence>
<feature type="domain" description="Insertion element IS402-like" evidence="2">
    <location>
        <begin position="6"/>
        <end position="77"/>
    </location>
</feature>
<accession>A0A7X1KAL9</accession>
<dbReference type="InterPro" id="IPR052909">
    <property type="entry name" value="Transposase_6_like"/>
</dbReference>
<feature type="domain" description="Transposase IS4-like" evidence="1">
    <location>
        <begin position="86"/>
        <end position="244"/>
    </location>
</feature>
<dbReference type="PANTHER" id="PTHR46637:SF1">
    <property type="entry name" value="BLL5188 PROTEIN"/>
    <property type="match status" value="1"/>
</dbReference>
<organism evidence="3 4">
    <name type="scientific">Novosphingobium aerophilum</name>
    <dbReference type="NCBI Taxonomy" id="2839843"/>
    <lineage>
        <taxon>Bacteria</taxon>
        <taxon>Pseudomonadati</taxon>
        <taxon>Pseudomonadota</taxon>
        <taxon>Alphaproteobacteria</taxon>
        <taxon>Sphingomonadales</taxon>
        <taxon>Sphingomonadaceae</taxon>
        <taxon>Novosphingobium</taxon>
    </lineage>
</organism>
<dbReference type="GO" id="GO:0003677">
    <property type="term" value="F:DNA binding"/>
    <property type="evidence" value="ECO:0007669"/>
    <property type="project" value="InterPro"/>
</dbReference>
<keyword evidence="4" id="KW-1185">Reference proteome</keyword>
<dbReference type="RefSeq" id="WP_185681906.1">
    <property type="nucleotide sequence ID" value="NZ_JACLAU010000001.1"/>
</dbReference>
<evidence type="ECO:0000313" key="3">
    <source>
        <dbReference type="EMBL" id="MBC2650167.1"/>
    </source>
</evidence>
<dbReference type="EMBL" id="JACLAU010000001">
    <property type="protein sequence ID" value="MBC2650167.1"/>
    <property type="molecule type" value="Genomic_DNA"/>
</dbReference>